<evidence type="ECO:0000313" key="3">
    <source>
        <dbReference type="Proteomes" id="UP000177141"/>
    </source>
</evidence>
<sequence>MKDDNDKETPFTEDIKTALHYMTTLVDVARESFLILDADLRVITANPIFYDTFQVTKKETENMLLYNLGNGQWDIPELKNLLEKILPEKKVVRDYEVFHVFKTIGERTMILNARQIDSVRLIILAIEDISVRKNLEKKLAEYTEGLEGKIVERTGEISDKNKVLEKMNKFMVGRELKMIEQKKEIADLKKSK</sequence>
<name>A0A1F7IY36_9BACT</name>
<feature type="domain" description="PAS fold-4" evidence="1">
    <location>
        <begin position="29"/>
        <end position="133"/>
    </location>
</feature>
<evidence type="ECO:0000313" key="2">
    <source>
        <dbReference type="EMBL" id="OGK48280.1"/>
    </source>
</evidence>
<protein>
    <recommendedName>
        <fullName evidence="1">PAS fold-4 domain-containing protein</fullName>
    </recommendedName>
</protein>
<dbReference type="AlphaFoldDB" id="A0A1F7IY36"/>
<dbReference type="Pfam" id="PF08448">
    <property type="entry name" value="PAS_4"/>
    <property type="match status" value="1"/>
</dbReference>
<dbReference type="STRING" id="1802061.A3A93_01395"/>
<dbReference type="InterPro" id="IPR013656">
    <property type="entry name" value="PAS_4"/>
</dbReference>
<evidence type="ECO:0000259" key="1">
    <source>
        <dbReference type="Pfam" id="PF08448"/>
    </source>
</evidence>
<organism evidence="2 3">
    <name type="scientific">Candidatus Roizmanbacteria bacterium RIFCSPLOWO2_01_FULL_38_12</name>
    <dbReference type="NCBI Taxonomy" id="1802061"/>
    <lineage>
        <taxon>Bacteria</taxon>
        <taxon>Candidatus Roizmaniibacteriota</taxon>
    </lineage>
</organism>
<dbReference type="SUPFAM" id="SSF55785">
    <property type="entry name" value="PYP-like sensor domain (PAS domain)"/>
    <property type="match status" value="1"/>
</dbReference>
<dbReference type="Proteomes" id="UP000177141">
    <property type="component" value="Unassembled WGS sequence"/>
</dbReference>
<dbReference type="Gene3D" id="3.30.450.20">
    <property type="entry name" value="PAS domain"/>
    <property type="match status" value="1"/>
</dbReference>
<reference evidence="2 3" key="1">
    <citation type="journal article" date="2016" name="Nat. Commun.">
        <title>Thousands of microbial genomes shed light on interconnected biogeochemical processes in an aquifer system.</title>
        <authorList>
            <person name="Anantharaman K."/>
            <person name="Brown C.T."/>
            <person name="Hug L.A."/>
            <person name="Sharon I."/>
            <person name="Castelle C.J."/>
            <person name="Probst A.J."/>
            <person name="Thomas B.C."/>
            <person name="Singh A."/>
            <person name="Wilkins M.J."/>
            <person name="Karaoz U."/>
            <person name="Brodie E.L."/>
            <person name="Williams K.H."/>
            <person name="Hubbard S.S."/>
            <person name="Banfield J.F."/>
        </authorList>
    </citation>
    <scope>NUCLEOTIDE SEQUENCE [LARGE SCALE GENOMIC DNA]</scope>
</reference>
<proteinExistence type="predicted"/>
<dbReference type="EMBL" id="MGAL01000017">
    <property type="protein sequence ID" value="OGK48280.1"/>
    <property type="molecule type" value="Genomic_DNA"/>
</dbReference>
<gene>
    <name evidence="2" type="ORF">A3A93_01395</name>
</gene>
<comment type="caution">
    <text evidence="2">The sequence shown here is derived from an EMBL/GenBank/DDBJ whole genome shotgun (WGS) entry which is preliminary data.</text>
</comment>
<accession>A0A1F7IY36</accession>
<dbReference type="InterPro" id="IPR035965">
    <property type="entry name" value="PAS-like_dom_sf"/>
</dbReference>